<protein>
    <submittedName>
        <fullName evidence="2">Uncharacterized protein</fullName>
    </submittedName>
</protein>
<evidence type="ECO:0000313" key="3">
    <source>
        <dbReference type="Proteomes" id="UP000008370"/>
    </source>
</evidence>
<accession>K5V773</accession>
<reference evidence="2 3" key="1">
    <citation type="journal article" date="2012" name="BMC Genomics">
        <title>Comparative genomics of the white-rot fungi, Phanerochaete carnosa and P. chrysosporium, to elucidate the genetic basis of the distinct wood types they colonize.</title>
        <authorList>
            <person name="Suzuki H."/>
            <person name="MacDonald J."/>
            <person name="Syed K."/>
            <person name="Salamov A."/>
            <person name="Hori C."/>
            <person name="Aerts A."/>
            <person name="Henrissat B."/>
            <person name="Wiebenga A."/>
            <person name="vanKuyk P.A."/>
            <person name="Barry K."/>
            <person name="Lindquist E."/>
            <person name="LaButti K."/>
            <person name="Lapidus A."/>
            <person name="Lucas S."/>
            <person name="Coutinho P."/>
            <person name="Gong Y."/>
            <person name="Samejima M."/>
            <person name="Mahadevan R."/>
            <person name="Abou-Zaid M."/>
            <person name="de Vries R.P."/>
            <person name="Igarashi K."/>
            <person name="Yadav J.S."/>
            <person name="Grigoriev I.V."/>
            <person name="Master E.R."/>
        </authorList>
    </citation>
    <scope>NUCLEOTIDE SEQUENCE [LARGE SCALE GENOMIC DNA]</scope>
    <source>
        <strain evidence="2 3">HHB-10118-sp</strain>
    </source>
</reference>
<feature type="region of interest" description="Disordered" evidence="1">
    <location>
        <begin position="1"/>
        <end position="66"/>
    </location>
</feature>
<name>K5V773_PHACS</name>
<dbReference type="InParanoid" id="K5V773"/>
<dbReference type="AlphaFoldDB" id="K5V773"/>
<gene>
    <name evidence="2" type="ORF">PHACADRAFT_253072</name>
</gene>
<sequence length="114" mass="12200">MISDDESDDEPDDGLRTPPPVARAMPRVRASTLLSGSGLQLSVSPRSEPMSDSNEEALLEPLPLPDLSIPFEDSRAMNVGRMGGSRAWLSRKMIFGTGGPIWRSSQNVASTSAS</sequence>
<dbReference type="Proteomes" id="UP000008370">
    <property type="component" value="Unassembled WGS sequence"/>
</dbReference>
<keyword evidence="3" id="KW-1185">Reference proteome</keyword>
<dbReference type="HOGENOM" id="CLU_170512_0_0_1"/>
<dbReference type="KEGG" id="pco:PHACADRAFT_253072"/>
<organism evidence="2 3">
    <name type="scientific">Phanerochaete carnosa (strain HHB-10118-sp)</name>
    <name type="common">White-rot fungus</name>
    <name type="synonym">Peniophora carnosa</name>
    <dbReference type="NCBI Taxonomy" id="650164"/>
    <lineage>
        <taxon>Eukaryota</taxon>
        <taxon>Fungi</taxon>
        <taxon>Dikarya</taxon>
        <taxon>Basidiomycota</taxon>
        <taxon>Agaricomycotina</taxon>
        <taxon>Agaricomycetes</taxon>
        <taxon>Polyporales</taxon>
        <taxon>Phanerochaetaceae</taxon>
        <taxon>Phanerochaete</taxon>
    </lineage>
</organism>
<dbReference type="GeneID" id="18915663"/>
<feature type="compositionally biased region" description="Acidic residues" evidence="1">
    <location>
        <begin position="1"/>
        <end position="12"/>
    </location>
</feature>
<dbReference type="RefSeq" id="XP_007393917.1">
    <property type="nucleotide sequence ID" value="XM_007393855.1"/>
</dbReference>
<dbReference type="EMBL" id="JH930470">
    <property type="protein sequence ID" value="EKM58611.1"/>
    <property type="molecule type" value="Genomic_DNA"/>
</dbReference>
<evidence type="ECO:0000313" key="2">
    <source>
        <dbReference type="EMBL" id="EKM58611.1"/>
    </source>
</evidence>
<proteinExistence type="predicted"/>
<feature type="compositionally biased region" description="Low complexity" evidence="1">
    <location>
        <begin position="22"/>
        <end position="44"/>
    </location>
</feature>
<evidence type="ECO:0000256" key="1">
    <source>
        <dbReference type="SAM" id="MobiDB-lite"/>
    </source>
</evidence>